<organism evidence="1 2">
    <name type="scientific">Corynebacterium kalinowskii</name>
    <dbReference type="NCBI Taxonomy" id="2675216"/>
    <lineage>
        <taxon>Bacteria</taxon>
        <taxon>Bacillati</taxon>
        <taxon>Actinomycetota</taxon>
        <taxon>Actinomycetes</taxon>
        <taxon>Mycobacteriales</taxon>
        <taxon>Corynebacteriaceae</taxon>
        <taxon>Corynebacterium</taxon>
    </lineage>
</organism>
<dbReference type="Proteomes" id="UP000427071">
    <property type="component" value="Chromosome"/>
</dbReference>
<dbReference type="RefSeq" id="WP_156193340.1">
    <property type="nucleotide sequence ID" value="NZ_CP046452.1"/>
</dbReference>
<protein>
    <recommendedName>
        <fullName evidence="3">Oxidoreductase</fullName>
    </recommendedName>
</protein>
<evidence type="ECO:0000313" key="2">
    <source>
        <dbReference type="Proteomes" id="UP000427071"/>
    </source>
</evidence>
<sequence>MSLFDPALMDEATRAIAAVHRRPISLRRSEVTSSEGVLRGAKLSALIDGLPAETAISVATLLAPDAVETSARTFLRAPLQIFARMDVLAGGDGKPDSNVAALQQLSRVIVSGTDFLPGVVHVSVLSSGSFGPRTGIIARAASRLAAVATGFDPRGLTVPEVYLHRHRAEYLALGADSLNFQLRAFIAGAAEAESIARLAT</sequence>
<keyword evidence="2" id="KW-1185">Reference proteome</keyword>
<reference evidence="2" key="1">
    <citation type="submission" date="2019-11" db="EMBL/GenBank/DDBJ databases">
        <title>Complete genome sequence of Corynebacterium kalinowskii 1959, a novel Corynebacterium species isolated from soil of a small paddock in Vilsendorf, Germany.</title>
        <authorList>
            <person name="Schaffert L."/>
            <person name="Ruwe M."/>
            <person name="Milse J."/>
            <person name="Hanuschka K."/>
            <person name="Ortseifen V."/>
            <person name="Droste J."/>
            <person name="Brandt D."/>
            <person name="Schlueter L."/>
            <person name="Kutter Y."/>
            <person name="Vinke S."/>
            <person name="Viehoefer P."/>
            <person name="Jacob L."/>
            <person name="Luebke N.-C."/>
            <person name="Schulte-Berndt E."/>
            <person name="Hain C."/>
            <person name="Linder M."/>
            <person name="Schmidt P."/>
            <person name="Wollenschlaeger L."/>
            <person name="Luttermann T."/>
            <person name="Thieme E."/>
            <person name="Hassa J."/>
            <person name="Haak M."/>
            <person name="Wittchen M."/>
            <person name="Mentz A."/>
            <person name="Persicke M."/>
            <person name="Busche T."/>
            <person name="Ruckert C."/>
        </authorList>
    </citation>
    <scope>NUCLEOTIDE SEQUENCE [LARGE SCALE GENOMIC DNA]</scope>
    <source>
        <strain evidence="2">1959</strain>
    </source>
</reference>
<name>A0A6B8VCV1_9CORY</name>
<proteinExistence type="predicted"/>
<dbReference type="AlphaFoldDB" id="A0A6B8VCV1"/>
<dbReference type="KEGG" id="ckw:CKALI_10810"/>
<evidence type="ECO:0008006" key="3">
    <source>
        <dbReference type="Google" id="ProtNLM"/>
    </source>
</evidence>
<gene>
    <name evidence="1" type="ORF">CKALI_10810</name>
</gene>
<evidence type="ECO:0000313" key="1">
    <source>
        <dbReference type="EMBL" id="QGU03012.1"/>
    </source>
</evidence>
<dbReference type="EMBL" id="CP046452">
    <property type="protein sequence ID" value="QGU03012.1"/>
    <property type="molecule type" value="Genomic_DNA"/>
</dbReference>
<accession>A0A6B8VCV1</accession>